<dbReference type="Pfam" id="PF01018">
    <property type="entry name" value="GTP1_OBG"/>
    <property type="match status" value="2"/>
</dbReference>
<dbReference type="PROSITE" id="PS00905">
    <property type="entry name" value="GTP1_OBG"/>
    <property type="match status" value="1"/>
</dbReference>
<dbReference type="GO" id="GO:0042254">
    <property type="term" value="P:ribosome biogenesis"/>
    <property type="evidence" value="ECO:0007669"/>
    <property type="project" value="UniProtKB-UniRule"/>
</dbReference>
<feature type="domain" description="Obg" evidence="5">
    <location>
        <begin position="482"/>
        <end position="695"/>
    </location>
</feature>
<feature type="region of interest" description="Disordered" evidence="3">
    <location>
        <begin position="627"/>
        <end position="648"/>
    </location>
</feature>
<sequence length="897" mass="98029">MNSSTEEQQREVPILRSTDVPLKNEEVLSPTTSPSIQWTSSCISSETNDHPTKRRRISSKTQSSTSSRQGVKKSRNNVSWNDDKNITHLQDNPSKMFPTEYKESDVWYSRLDYQQFLLDRIDTVERLGDERRKQAATDTSDKGKEKVTSDTDTSTSETTVNTDDHHCMRGLEPFRNRIVHQDLYSRRKLHHSTIIVEQMRQAMLGIKDPERFRFLVAPQSNLALHQAQRQAAIDEMEAYPNRHQSRRFTISAVSPPAQNLVNTFNNSYNGSDSPLYRSVTTAAPMMSRMLRFGRSSLDLTKSSPSSLAGLTASLDGASKPSLFSADIRELQERNARRLMELYRKPADGMFLFSNESVIRTSRSDLVSKILTDGTMAPAHSPAERRQSTGVVNSKKKSHMSGLLGNTNIMMILCLLSLVNWTADSFIIHPSLSCRKIVGMPVVPVPYSVGRRNVKTTRWVVSDQTEGSDTFSENLAPQQGHEYSFYDEATIYVRAGSGGQGSSTYKKGVGNQNGPPDGGNGGKGGDVYLVVDPSLNTLAGLNPGSWRPNAFGGSGAARSGGVGSSSPMFKSFRAENGSDGSRQLKDGRSGKDAVVRIPPGTVVQEVRTLTDELGNEKEILIDRGTIMLGSDDSQPGEITMSSPSTTEEGSTRLLVAKGGEGGEGSGINYKVRGVHRPRMPPKGGERKKLRLTLKLVADVAVCGVPNAGKSTFLSMVTRAKPRIADYPFTTVIPNLGVWVPSEVFSATDDGSSATDGAGAEGLVLCDVPGLIEGASQGVGLGHAFLRHVERCHVILHLVDATAKDPVGDFVMLNQELVKYGTGQLAEMPQVVVVNKLDALEASPGNYKYSRTELEEALKSEMSHSRLMWMSAKEGDGVDDLMKRLAVFVNKVVMATTTR</sequence>
<keyword evidence="7" id="KW-1185">Reference proteome</keyword>
<dbReference type="PROSITE" id="PS51883">
    <property type="entry name" value="OBG"/>
    <property type="match status" value="1"/>
</dbReference>
<name>A0A9K3KRK7_9STRA</name>
<dbReference type="GO" id="GO:0003924">
    <property type="term" value="F:GTPase activity"/>
    <property type="evidence" value="ECO:0007669"/>
    <property type="project" value="InterPro"/>
</dbReference>
<feature type="region of interest" description="Disordered" evidence="3">
    <location>
        <begin position="664"/>
        <end position="684"/>
    </location>
</feature>
<feature type="compositionally biased region" description="Gly residues" evidence="3">
    <location>
        <begin position="551"/>
        <end position="562"/>
    </location>
</feature>
<evidence type="ECO:0000256" key="1">
    <source>
        <dbReference type="ARBA" id="ARBA00022741"/>
    </source>
</evidence>
<dbReference type="InterPro" id="IPR045086">
    <property type="entry name" value="OBG_GTPase"/>
</dbReference>
<evidence type="ECO:0000259" key="5">
    <source>
        <dbReference type="PROSITE" id="PS51883"/>
    </source>
</evidence>
<evidence type="ECO:0000256" key="3">
    <source>
        <dbReference type="SAM" id="MobiDB-lite"/>
    </source>
</evidence>
<feature type="region of interest" description="Disordered" evidence="3">
    <location>
        <begin position="551"/>
        <end position="593"/>
    </location>
</feature>
<feature type="compositionally biased region" description="Low complexity" evidence="3">
    <location>
        <begin position="59"/>
        <end position="69"/>
    </location>
</feature>
<dbReference type="Pfam" id="PF01926">
    <property type="entry name" value="MMR_HSR1"/>
    <property type="match status" value="1"/>
</dbReference>
<feature type="region of interest" description="Disordered" evidence="3">
    <location>
        <begin position="130"/>
        <end position="164"/>
    </location>
</feature>
<dbReference type="PROSITE" id="PS51710">
    <property type="entry name" value="G_OBG"/>
    <property type="match status" value="1"/>
</dbReference>
<dbReference type="GO" id="GO:0005739">
    <property type="term" value="C:mitochondrion"/>
    <property type="evidence" value="ECO:0007669"/>
    <property type="project" value="TreeGrafter"/>
</dbReference>
<feature type="compositionally biased region" description="Basic and acidic residues" evidence="3">
    <location>
        <begin position="130"/>
        <end position="149"/>
    </location>
</feature>
<comment type="caution">
    <text evidence="6">The sequence shown here is derived from an EMBL/GenBank/DDBJ whole genome shotgun (WGS) entry which is preliminary data.</text>
</comment>
<feature type="compositionally biased region" description="Low complexity" evidence="3">
    <location>
        <begin position="150"/>
        <end position="161"/>
    </location>
</feature>
<dbReference type="GO" id="GO:0005525">
    <property type="term" value="F:GTP binding"/>
    <property type="evidence" value="ECO:0007669"/>
    <property type="project" value="UniProtKB-KW"/>
</dbReference>
<dbReference type="InterPro" id="IPR031167">
    <property type="entry name" value="G_OBG"/>
</dbReference>
<reference evidence="6" key="2">
    <citation type="submission" date="2021-04" db="EMBL/GenBank/DDBJ databases">
        <authorList>
            <person name="Podell S."/>
        </authorList>
    </citation>
    <scope>NUCLEOTIDE SEQUENCE</scope>
    <source>
        <strain evidence="6">Hildebrandi</strain>
    </source>
</reference>
<reference evidence="6" key="1">
    <citation type="journal article" date="2021" name="Sci. Rep.">
        <title>Diploid genomic architecture of Nitzschia inconspicua, an elite biomass production diatom.</title>
        <authorList>
            <person name="Oliver A."/>
            <person name="Podell S."/>
            <person name="Pinowska A."/>
            <person name="Traller J.C."/>
            <person name="Smith S.R."/>
            <person name="McClure R."/>
            <person name="Beliaev A."/>
            <person name="Bohutskyi P."/>
            <person name="Hill E.A."/>
            <person name="Rabines A."/>
            <person name="Zheng H."/>
            <person name="Allen L.Z."/>
            <person name="Kuo A."/>
            <person name="Grigoriev I.V."/>
            <person name="Allen A.E."/>
            <person name="Hazlebeck D."/>
            <person name="Allen E.E."/>
        </authorList>
    </citation>
    <scope>NUCLEOTIDE SEQUENCE</scope>
    <source>
        <strain evidence="6">Hildebrandi</strain>
    </source>
</reference>
<dbReference type="PANTHER" id="PTHR11702">
    <property type="entry name" value="DEVELOPMENTALLY REGULATED GTP-BINDING PROTEIN-RELATED"/>
    <property type="match status" value="1"/>
</dbReference>
<accession>A0A9K3KRK7</accession>
<evidence type="ECO:0000313" key="6">
    <source>
        <dbReference type="EMBL" id="KAG7348545.1"/>
    </source>
</evidence>
<feature type="region of interest" description="Disordered" evidence="3">
    <location>
        <begin position="501"/>
        <end position="525"/>
    </location>
</feature>
<dbReference type="OrthoDB" id="347018at2759"/>
<protein>
    <submittedName>
        <fullName evidence="6">GTP1/OBG-domain containing protein</fullName>
    </submittedName>
</protein>
<feature type="region of interest" description="Disordered" evidence="3">
    <location>
        <begin position="1"/>
        <end position="97"/>
    </location>
</feature>
<feature type="compositionally biased region" description="Polar residues" evidence="3">
    <location>
        <begin position="638"/>
        <end position="647"/>
    </location>
</feature>
<evidence type="ECO:0000313" key="7">
    <source>
        <dbReference type="Proteomes" id="UP000693970"/>
    </source>
</evidence>
<gene>
    <name evidence="6" type="ORF">IV203_017250</name>
</gene>
<feature type="domain" description="OBG-type G" evidence="4">
    <location>
        <begin position="696"/>
        <end position="888"/>
    </location>
</feature>
<dbReference type="CDD" id="cd01898">
    <property type="entry name" value="Obg"/>
    <property type="match status" value="1"/>
</dbReference>
<keyword evidence="1" id="KW-0547">Nucleotide-binding</keyword>
<dbReference type="InterPro" id="IPR006074">
    <property type="entry name" value="GTP1-OBG_CS"/>
</dbReference>
<keyword evidence="2" id="KW-0342">GTP-binding</keyword>
<dbReference type="EMBL" id="JAGRRH010000020">
    <property type="protein sequence ID" value="KAG7348545.1"/>
    <property type="molecule type" value="Genomic_DNA"/>
</dbReference>
<dbReference type="Proteomes" id="UP000693970">
    <property type="component" value="Unassembled WGS sequence"/>
</dbReference>
<feature type="compositionally biased region" description="Basic residues" evidence="3">
    <location>
        <begin position="671"/>
        <end position="684"/>
    </location>
</feature>
<feature type="compositionally biased region" description="Polar residues" evidence="3">
    <location>
        <begin position="29"/>
        <end position="46"/>
    </location>
</feature>
<dbReference type="AlphaFoldDB" id="A0A9K3KRK7"/>
<dbReference type="PANTHER" id="PTHR11702:SF31">
    <property type="entry name" value="MITOCHONDRIAL RIBOSOME-ASSOCIATED GTPASE 2"/>
    <property type="match status" value="1"/>
</dbReference>
<feature type="compositionally biased region" description="Gly residues" evidence="3">
    <location>
        <begin position="515"/>
        <end position="524"/>
    </location>
</feature>
<dbReference type="InterPro" id="IPR006073">
    <property type="entry name" value="GTP-bd"/>
</dbReference>
<proteinExistence type="predicted"/>
<feature type="compositionally biased region" description="Basic and acidic residues" evidence="3">
    <location>
        <begin position="581"/>
        <end position="593"/>
    </location>
</feature>
<evidence type="ECO:0000259" key="4">
    <source>
        <dbReference type="PROSITE" id="PS51710"/>
    </source>
</evidence>
<evidence type="ECO:0000256" key="2">
    <source>
        <dbReference type="ARBA" id="ARBA00023134"/>
    </source>
</evidence>
<organism evidence="6 7">
    <name type="scientific">Nitzschia inconspicua</name>
    <dbReference type="NCBI Taxonomy" id="303405"/>
    <lineage>
        <taxon>Eukaryota</taxon>
        <taxon>Sar</taxon>
        <taxon>Stramenopiles</taxon>
        <taxon>Ochrophyta</taxon>
        <taxon>Bacillariophyta</taxon>
        <taxon>Bacillariophyceae</taxon>
        <taxon>Bacillariophycidae</taxon>
        <taxon>Bacillariales</taxon>
        <taxon>Bacillariaceae</taxon>
        <taxon>Nitzschia</taxon>
    </lineage>
</organism>
<dbReference type="InterPro" id="IPR006169">
    <property type="entry name" value="GTP1_OBG_dom"/>
</dbReference>